<accession>A0A2V3U9H3</accession>
<dbReference type="Proteomes" id="UP000248021">
    <property type="component" value="Unassembled WGS sequence"/>
</dbReference>
<evidence type="ECO:0000313" key="1">
    <source>
        <dbReference type="EMBL" id="PXW60123.1"/>
    </source>
</evidence>
<organism evidence="1 2">
    <name type="scientific">Chelatococcus asaccharovorans</name>
    <dbReference type="NCBI Taxonomy" id="28210"/>
    <lineage>
        <taxon>Bacteria</taxon>
        <taxon>Pseudomonadati</taxon>
        <taxon>Pseudomonadota</taxon>
        <taxon>Alphaproteobacteria</taxon>
        <taxon>Hyphomicrobiales</taxon>
        <taxon>Chelatococcaceae</taxon>
        <taxon>Chelatococcus</taxon>
    </lineage>
</organism>
<dbReference type="RefSeq" id="WP_110374470.1">
    <property type="nucleotide sequence ID" value="NZ_CAKNFM010000006.1"/>
</dbReference>
<dbReference type="EMBL" id="QJJK01000004">
    <property type="protein sequence ID" value="PXW60123.1"/>
    <property type="molecule type" value="Genomic_DNA"/>
</dbReference>
<gene>
    <name evidence="1" type="ORF">C7450_104175</name>
</gene>
<dbReference type="AlphaFoldDB" id="A0A2V3U9H3"/>
<protein>
    <submittedName>
        <fullName evidence="1">Uncharacterized protein</fullName>
    </submittedName>
</protein>
<evidence type="ECO:0000313" key="2">
    <source>
        <dbReference type="Proteomes" id="UP000248021"/>
    </source>
</evidence>
<comment type="caution">
    <text evidence="1">The sequence shown here is derived from an EMBL/GenBank/DDBJ whole genome shotgun (WGS) entry which is preliminary data.</text>
</comment>
<name>A0A2V3U9H3_9HYPH</name>
<proteinExistence type="predicted"/>
<reference evidence="1 2" key="1">
    <citation type="submission" date="2018-05" db="EMBL/GenBank/DDBJ databases">
        <title>Genomic Encyclopedia of Type Strains, Phase IV (KMG-IV): sequencing the most valuable type-strain genomes for metagenomic binning, comparative biology and taxonomic classification.</title>
        <authorList>
            <person name="Goeker M."/>
        </authorList>
    </citation>
    <scope>NUCLEOTIDE SEQUENCE [LARGE SCALE GENOMIC DNA]</scope>
    <source>
        <strain evidence="1 2">DSM 6462</strain>
    </source>
</reference>
<keyword evidence="2" id="KW-1185">Reference proteome</keyword>
<sequence length="70" mass="7284">MQNAPEALTHRTNVSDLSSERLVLVIRTLFAAIGFVHNGAELGPASAQTVASVFADGPIARVTLADSNPP</sequence>